<protein>
    <recommendedName>
        <fullName evidence="2">TIR domain-containing protein</fullName>
    </recommendedName>
</protein>
<accession>A0A8T1NEI1</accession>
<sequence>MALQPALSWVYYVFLSFKGEDVRHNFISHLYDILCRRRINTYIDEHLERGNEISPVLFKTIEESRISIIVLSENYASSTWCLEELIKILECKEMKQQIVLPVFYKVDPSIVRKQKENYGKTLANYKDKLNDDTKVDGWKAALNEVANLFGFHLKKDGNESEFIHSIIQLVDSNIIN</sequence>
<dbReference type="SMART" id="SM00255">
    <property type="entry name" value="TIR"/>
    <property type="match status" value="1"/>
</dbReference>
<name>A0A8T1NEI1_CARIL</name>
<evidence type="ECO:0000313" key="3">
    <source>
        <dbReference type="EMBL" id="KAG6627390.1"/>
    </source>
</evidence>
<dbReference type="GO" id="GO:0007165">
    <property type="term" value="P:signal transduction"/>
    <property type="evidence" value="ECO:0007669"/>
    <property type="project" value="InterPro"/>
</dbReference>
<dbReference type="PANTHER" id="PTHR32009:SF146">
    <property type="entry name" value="TIR DOMAIN-CONTAINING PROTEIN"/>
    <property type="match status" value="1"/>
</dbReference>
<evidence type="ECO:0000259" key="2">
    <source>
        <dbReference type="PROSITE" id="PS50104"/>
    </source>
</evidence>
<comment type="caution">
    <text evidence="3">The sequence shown here is derived from an EMBL/GenBank/DDBJ whole genome shotgun (WGS) entry which is preliminary data.</text>
</comment>
<evidence type="ECO:0000256" key="1">
    <source>
        <dbReference type="ARBA" id="ARBA00023027"/>
    </source>
</evidence>
<gene>
    <name evidence="3" type="ORF">CIPAW_15G124300</name>
</gene>
<dbReference type="FunFam" id="3.40.50.10140:FF:000007">
    <property type="entry name" value="Disease resistance protein (TIR-NBS-LRR class)"/>
    <property type="match status" value="1"/>
</dbReference>
<dbReference type="InterPro" id="IPR000157">
    <property type="entry name" value="TIR_dom"/>
</dbReference>
<dbReference type="AlphaFoldDB" id="A0A8T1NEI1"/>
<dbReference type="PROSITE" id="PS50104">
    <property type="entry name" value="TIR"/>
    <property type="match status" value="1"/>
</dbReference>
<organism evidence="3 4">
    <name type="scientific">Carya illinoinensis</name>
    <name type="common">Pecan</name>
    <dbReference type="NCBI Taxonomy" id="32201"/>
    <lineage>
        <taxon>Eukaryota</taxon>
        <taxon>Viridiplantae</taxon>
        <taxon>Streptophyta</taxon>
        <taxon>Embryophyta</taxon>
        <taxon>Tracheophyta</taxon>
        <taxon>Spermatophyta</taxon>
        <taxon>Magnoliopsida</taxon>
        <taxon>eudicotyledons</taxon>
        <taxon>Gunneridae</taxon>
        <taxon>Pentapetalae</taxon>
        <taxon>rosids</taxon>
        <taxon>fabids</taxon>
        <taxon>Fagales</taxon>
        <taxon>Juglandaceae</taxon>
        <taxon>Carya</taxon>
    </lineage>
</organism>
<reference evidence="3" key="1">
    <citation type="submission" date="2020-12" db="EMBL/GenBank/DDBJ databases">
        <title>WGS assembly of Carya illinoinensis cv. Pawnee.</title>
        <authorList>
            <person name="Platts A."/>
            <person name="Shu S."/>
            <person name="Wright S."/>
            <person name="Barry K."/>
            <person name="Edger P."/>
            <person name="Pires J.C."/>
            <person name="Schmutz J."/>
        </authorList>
    </citation>
    <scope>NUCLEOTIDE SEQUENCE</scope>
    <source>
        <tissue evidence="3">Leaf</tissue>
    </source>
</reference>
<dbReference type="Proteomes" id="UP000811609">
    <property type="component" value="Chromosome 15"/>
</dbReference>
<dbReference type="Pfam" id="PF01582">
    <property type="entry name" value="TIR"/>
    <property type="match status" value="1"/>
</dbReference>
<dbReference type="EMBL" id="CM031823">
    <property type="protein sequence ID" value="KAG6627390.1"/>
    <property type="molecule type" value="Genomic_DNA"/>
</dbReference>
<keyword evidence="4" id="KW-1185">Reference proteome</keyword>
<keyword evidence="1" id="KW-0520">NAD</keyword>
<feature type="domain" description="TIR" evidence="2">
    <location>
        <begin position="9"/>
        <end position="174"/>
    </location>
</feature>
<dbReference type="PANTHER" id="PTHR32009">
    <property type="entry name" value="TMV RESISTANCE PROTEIN N-LIKE"/>
    <property type="match status" value="1"/>
</dbReference>
<evidence type="ECO:0000313" key="4">
    <source>
        <dbReference type="Proteomes" id="UP000811609"/>
    </source>
</evidence>
<proteinExistence type="predicted"/>